<keyword evidence="9" id="KW-1185">Reference proteome</keyword>
<dbReference type="SMART" id="SM00916">
    <property type="entry name" value="L51_S25_CI-B8"/>
    <property type="match status" value="1"/>
</dbReference>
<protein>
    <recommendedName>
        <fullName evidence="6">Large ribosomal subunit protein mL43</fullName>
    </recommendedName>
</protein>
<dbReference type="EMBL" id="FQNC01000046">
    <property type="protein sequence ID" value="SGY68388.1"/>
    <property type="molecule type" value="Genomic_DNA"/>
</dbReference>
<dbReference type="InterPro" id="IPR036249">
    <property type="entry name" value="Thioredoxin-like_sf"/>
</dbReference>
<evidence type="ECO:0000256" key="2">
    <source>
        <dbReference type="ARBA" id="ARBA00006073"/>
    </source>
</evidence>
<dbReference type="AlphaFoldDB" id="A0A2X0MW70"/>
<dbReference type="Gene3D" id="3.40.30.10">
    <property type="entry name" value="Glutaredoxin"/>
    <property type="match status" value="1"/>
</dbReference>
<evidence type="ECO:0000256" key="5">
    <source>
        <dbReference type="ARBA" id="ARBA00023274"/>
    </source>
</evidence>
<keyword evidence="3" id="KW-0689">Ribosomal protein</keyword>
<evidence type="ECO:0000256" key="3">
    <source>
        <dbReference type="ARBA" id="ARBA00022980"/>
    </source>
</evidence>
<evidence type="ECO:0000259" key="7">
    <source>
        <dbReference type="SMART" id="SM00916"/>
    </source>
</evidence>
<dbReference type="PANTHER" id="PTHR21396:SF2">
    <property type="entry name" value="LARGE RIBOSOMAL SUBUNIT PROTEIN ML43"/>
    <property type="match status" value="1"/>
</dbReference>
<comment type="subcellular location">
    <subcellularLocation>
        <location evidence="1">Mitochondrion</location>
    </subcellularLocation>
</comment>
<dbReference type="PANTHER" id="PTHR21396">
    <property type="entry name" value="39S RIBOSOMAL PROTEIN L43"/>
    <property type="match status" value="1"/>
</dbReference>
<evidence type="ECO:0000256" key="4">
    <source>
        <dbReference type="ARBA" id="ARBA00023128"/>
    </source>
</evidence>
<organism evidence="8 9">
    <name type="scientific">Microbotryum silenes-dioicae</name>
    <dbReference type="NCBI Taxonomy" id="796604"/>
    <lineage>
        <taxon>Eukaryota</taxon>
        <taxon>Fungi</taxon>
        <taxon>Dikarya</taxon>
        <taxon>Basidiomycota</taxon>
        <taxon>Pucciniomycotina</taxon>
        <taxon>Microbotryomycetes</taxon>
        <taxon>Microbotryales</taxon>
        <taxon>Microbotryaceae</taxon>
        <taxon>Microbotryum</taxon>
    </lineage>
</organism>
<sequence length="177" mass="20030">MSLQPILRRSLAVPVANGTKSFVLPCKKIVFEYCETWGSNRGMREFLANGPIVSFARRYPGVEMVVQRVDNRHPHLRAVYGQWTKLPFTKSVWIVGLRRLFPDVPLFFPVNGRDKVICVRSLPPPSIGAKLQLLLDSSGSKITTLKRPKVESSNESVRGIWSAFHDEANQTTLRRKA</sequence>
<dbReference type="Proteomes" id="UP000249464">
    <property type="component" value="Unassembled WGS sequence"/>
</dbReference>
<reference evidence="8 9" key="1">
    <citation type="submission" date="2016-11" db="EMBL/GenBank/DDBJ databases">
        <authorList>
            <person name="Jaros S."/>
            <person name="Januszkiewicz K."/>
            <person name="Wedrychowicz H."/>
        </authorList>
    </citation>
    <scope>NUCLEOTIDE SEQUENCE [LARGE SCALE GENOMIC DNA]</scope>
</reference>
<dbReference type="InterPro" id="IPR039927">
    <property type="entry name" value="Ribosomal_mL43"/>
</dbReference>
<dbReference type="GO" id="GO:0003735">
    <property type="term" value="F:structural constituent of ribosome"/>
    <property type="evidence" value="ECO:0007669"/>
    <property type="project" value="InterPro"/>
</dbReference>
<evidence type="ECO:0000256" key="6">
    <source>
        <dbReference type="ARBA" id="ARBA00035188"/>
    </source>
</evidence>
<dbReference type="GO" id="GO:0005762">
    <property type="term" value="C:mitochondrial large ribosomal subunit"/>
    <property type="evidence" value="ECO:0007669"/>
    <property type="project" value="TreeGrafter"/>
</dbReference>
<proteinExistence type="inferred from homology"/>
<dbReference type="STRING" id="796604.A0A2X0MW70"/>
<dbReference type="InterPro" id="IPR007741">
    <property type="entry name" value="Ribosomal_mL43/mS25/NADH_DH"/>
</dbReference>
<accession>A0A2X0MW70</accession>
<name>A0A2X0MW70_9BASI</name>
<evidence type="ECO:0000256" key="1">
    <source>
        <dbReference type="ARBA" id="ARBA00004173"/>
    </source>
</evidence>
<dbReference type="GO" id="GO:0032543">
    <property type="term" value="P:mitochondrial translation"/>
    <property type="evidence" value="ECO:0007669"/>
    <property type="project" value="InterPro"/>
</dbReference>
<gene>
    <name evidence="8" type="primary">BQ5605_C004g02882</name>
    <name evidence="8" type="ORF">BQ5605_C004G02882</name>
</gene>
<evidence type="ECO:0000313" key="8">
    <source>
        <dbReference type="EMBL" id="SGY68388.1"/>
    </source>
</evidence>
<comment type="similarity">
    <text evidence="2">Belongs to the mitochondrion-specific ribosomal protein mL43 family.</text>
</comment>
<keyword evidence="4" id="KW-0496">Mitochondrion</keyword>
<keyword evidence="5" id="KW-0687">Ribonucleoprotein</keyword>
<evidence type="ECO:0000313" key="9">
    <source>
        <dbReference type="Proteomes" id="UP000249464"/>
    </source>
</evidence>
<feature type="domain" description="Ribosomal protein/NADH dehydrogenase" evidence="7">
    <location>
        <begin position="35"/>
        <end position="138"/>
    </location>
</feature>
<dbReference type="SUPFAM" id="SSF52833">
    <property type="entry name" value="Thioredoxin-like"/>
    <property type="match status" value="1"/>
</dbReference>